<proteinExistence type="predicted"/>
<accession>A0AAW4L5Y5</accession>
<keyword evidence="2" id="KW-1185">Reference proteome</keyword>
<evidence type="ECO:0000313" key="1">
    <source>
        <dbReference type="EMBL" id="MBT0663444.1"/>
    </source>
</evidence>
<organism evidence="1 2">
    <name type="scientific">Geoanaerobacter pelophilus</name>
    <dbReference type="NCBI Taxonomy" id="60036"/>
    <lineage>
        <taxon>Bacteria</taxon>
        <taxon>Pseudomonadati</taxon>
        <taxon>Thermodesulfobacteriota</taxon>
        <taxon>Desulfuromonadia</taxon>
        <taxon>Geobacterales</taxon>
        <taxon>Geobacteraceae</taxon>
        <taxon>Geoanaerobacter</taxon>
    </lineage>
</organism>
<evidence type="ECO:0000313" key="2">
    <source>
        <dbReference type="Proteomes" id="UP000811899"/>
    </source>
</evidence>
<dbReference type="Proteomes" id="UP000811899">
    <property type="component" value="Unassembled WGS sequence"/>
</dbReference>
<dbReference type="AlphaFoldDB" id="A0AAW4L5Y5"/>
<protein>
    <submittedName>
        <fullName evidence="1">Uncharacterized protein</fullName>
    </submittedName>
</protein>
<name>A0AAW4L5Y5_9BACT</name>
<sequence length="58" mass="6452">MENRIKGSVWQARKAPVNQTGFNTMRLRIALSIFLDSFLKGCGALFGTAQSPMYSGRK</sequence>
<dbReference type="EMBL" id="JAHCVJ010000001">
    <property type="protein sequence ID" value="MBT0663444.1"/>
    <property type="molecule type" value="Genomic_DNA"/>
</dbReference>
<comment type="caution">
    <text evidence="1">The sequence shown here is derived from an EMBL/GenBank/DDBJ whole genome shotgun (WGS) entry which is preliminary data.</text>
</comment>
<reference evidence="1 2" key="1">
    <citation type="submission" date="2021-05" db="EMBL/GenBank/DDBJ databases">
        <title>The draft genome of Geobacter pelophilus DSM 12255.</title>
        <authorList>
            <person name="Xu Z."/>
            <person name="Masuda Y."/>
            <person name="Itoh H."/>
            <person name="Senoo K."/>
        </authorList>
    </citation>
    <scope>NUCLEOTIDE SEQUENCE [LARGE SCALE GENOMIC DNA]</scope>
    <source>
        <strain evidence="1 2">DSM 12255</strain>
    </source>
</reference>
<gene>
    <name evidence="1" type="ORF">KI809_03935</name>
</gene>
<dbReference type="RefSeq" id="WP_214170182.1">
    <property type="nucleotide sequence ID" value="NZ_JAHCVJ010000001.1"/>
</dbReference>